<keyword evidence="3" id="KW-1185">Reference proteome</keyword>
<evidence type="ECO:0000313" key="2">
    <source>
        <dbReference type="EMBL" id="MFC4015068.1"/>
    </source>
</evidence>
<sequence>MTDTGSIMNRLAKVDNETLDGQVSTDAARDLFTSIVAGDVTPAHEAAPRSVRRGKARLAVAAALVTGAAAAAVVLGPGLFAGPDATVYANSAIEVQREGGEWVARIKDPYADHRQYTEAFAAVGLDVALRLVPSSPSGVGKLGRIGASASNGGSAGSPESGSLSGGLAVDDCVDCWMTLRVSADFTGHAEVRIGRAAKPGESYENATSAAARGEALEGVPVRDGRTVAELLPEIRKRNLAVTYSRVLTNVGVVEGVTSDGVKSTGTSLSFEPLSENEVGRDWRVWDAEPVKPGLVRLLVTEDRLPKNPLYNF</sequence>
<accession>A0ABV8GQ57</accession>
<keyword evidence="1" id="KW-0472">Membrane</keyword>
<proteinExistence type="predicted"/>
<evidence type="ECO:0000256" key="1">
    <source>
        <dbReference type="SAM" id="Phobius"/>
    </source>
</evidence>
<reference evidence="3" key="1">
    <citation type="journal article" date="2019" name="Int. J. Syst. Evol. Microbiol.">
        <title>The Global Catalogue of Microorganisms (GCM) 10K type strain sequencing project: providing services to taxonomists for standard genome sequencing and annotation.</title>
        <authorList>
            <consortium name="The Broad Institute Genomics Platform"/>
            <consortium name="The Broad Institute Genome Sequencing Center for Infectious Disease"/>
            <person name="Wu L."/>
            <person name="Ma J."/>
        </authorList>
    </citation>
    <scope>NUCLEOTIDE SEQUENCE [LARGE SCALE GENOMIC DNA]</scope>
    <source>
        <strain evidence="3">TBRC 1276</strain>
    </source>
</reference>
<feature type="transmembrane region" description="Helical" evidence="1">
    <location>
        <begin position="58"/>
        <end position="80"/>
    </location>
</feature>
<keyword evidence="1" id="KW-1133">Transmembrane helix</keyword>
<keyword evidence="1" id="KW-0812">Transmembrane</keyword>
<name>A0ABV8GQ57_9ACTN</name>
<gene>
    <name evidence="2" type="ORF">ACFOY2_48190</name>
</gene>
<dbReference type="RefSeq" id="WP_379534889.1">
    <property type="nucleotide sequence ID" value="NZ_JBHSBI010000040.1"/>
</dbReference>
<dbReference type="Proteomes" id="UP001595851">
    <property type="component" value="Unassembled WGS sequence"/>
</dbReference>
<evidence type="ECO:0008006" key="4">
    <source>
        <dbReference type="Google" id="ProtNLM"/>
    </source>
</evidence>
<evidence type="ECO:0000313" key="3">
    <source>
        <dbReference type="Proteomes" id="UP001595851"/>
    </source>
</evidence>
<organism evidence="2 3">
    <name type="scientific">Nonomuraea purpurea</name>
    <dbReference type="NCBI Taxonomy" id="1849276"/>
    <lineage>
        <taxon>Bacteria</taxon>
        <taxon>Bacillati</taxon>
        <taxon>Actinomycetota</taxon>
        <taxon>Actinomycetes</taxon>
        <taxon>Streptosporangiales</taxon>
        <taxon>Streptosporangiaceae</taxon>
        <taxon>Nonomuraea</taxon>
    </lineage>
</organism>
<comment type="caution">
    <text evidence="2">The sequence shown here is derived from an EMBL/GenBank/DDBJ whole genome shotgun (WGS) entry which is preliminary data.</text>
</comment>
<protein>
    <recommendedName>
        <fullName evidence="4">DUF4179 domain-containing protein</fullName>
    </recommendedName>
</protein>
<dbReference type="EMBL" id="JBHSBI010000040">
    <property type="protein sequence ID" value="MFC4015068.1"/>
    <property type="molecule type" value="Genomic_DNA"/>
</dbReference>